<feature type="compositionally biased region" description="Basic residues" evidence="1">
    <location>
        <begin position="142"/>
        <end position="151"/>
    </location>
</feature>
<feature type="compositionally biased region" description="Basic residues" evidence="1">
    <location>
        <begin position="100"/>
        <end position="113"/>
    </location>
</feature>
<reference evidence="2" key="1">
    <citation type="submission" date="2020-02" db="EMBL/GenBank/DDBJ databases">
        <authorList>
            <person name="Meier V. D."/>
        </authorList>
    </citation>
    <scope>NUCLEOTIDE SEQUENCE</scope>
    <source>
        <strain evidence="2">AVDCRST_MAG58</strain>
    </source>
</reference>
<dbReference type="EMBL" id="CADCVF010000067">
    <property type="protein sequence ID" value="CAA9464440.1"/>
    <property type="molecule type" value="Genomic_DNA"/>
</dbReference>
<name>A0A6J4R521_9ACTN</name>
<gene>
    <name evidence="2" type="ORF">AVDCRST_MAG58-3241</name>
</gene>
<protein>
    <submittedName>
        <fullName evidence="2">Uncharacterized protein</fullName>
    </submittedName>
</protein>
<organism evidence="2">
    <name type="scientific">uncultured Rubrobacteraceae bacterium</name>
    <dbReference type="NCBI Taxonomy" id="349277"/>
    <lineage>
        <taxon>Bacteria</taxon>
        <taxon>Bacillati</taxon>
        <taxon>Actinomycetota</taxon>
        <taxon>Rubrobacteria</taxon>
        <taxon>Rubrobacterales</taxon>
        <taxon>Rubrobacteraceae</taxon>
        <taxon>environmental samples</taxon>
    </lineage>
</organism>
<dbReference type="AlphaFoldDB" id="A0A6J4R521"/>
<feature type="non-terminal residue" evidence="2">
    <location>
        <position position="1"/>
    </location>
</feature>
<feature type="non-terminal residue" evidence="2">
    <location>
        <position position="165"/>
    </location>
</feature>
<feature type="compositionally biased region" description="Basic and acidic residues" evidence="1">
    <location>
        <begin position="115"/>
        <end position="125"/>
    </location>
</feature>
<feature type="region of interest" description="Disordered" evidence="1">
    <location>
        <begin position="142"/>
        <end position="165"/>
    </location>
</feature>
<accession>A0A6J4R521</accession>
<evidence type="ECO:0000256" key="1">
    <source>
        <dbReference type="SAM" id="MobiDB-lite"/>
    </source>
</evidence>
<feature type="region of interest" description="Disordered" evidence="1">
    <location>
        <begin position="100"/>
        <end position="125"/>
    </location>
</feature>
<feature type="compositionally biased region" description="Basic and acidic residues" evidence="1">
    <location>
        <begin position="1"/>
        <end position="15"/>
    </location>
</feature>
<proteinExistence type="predicted"/>
<evidence type="ECO:0000313" key="2">
    <source>
        <dbReference type="EMBL" id="CAA9464440.1"/>
    </source>
</evidence>
<feature type="region of interest" description="Disordered" evidence="1">
    <location>
        <begin position="1"/>
        <end position="46"/>
    </location>
</feature>
<sequence length="165" mass="18868">EQHRNPTEHRPHSSWDRPTGPWNGRHTPLPVPHRGLSGKRRDAADLPAPVRRQLSRLRDPGCRPGIAQLPTGASSLLHTPVADRDSRRLHRLLLLCGGTRRRGQHRQSHRGSAHRAGDGERGYGRTWGRDCRTVRRWCARRGRTARDRHRRRDGDVLDPDTVYGL</sequence>